<dbReference type="SUPFAM" id="SSF56601">
    <property type="entry name" value="beta-lactamase/transpeptidase-like"/>
    <property type="match status" value="1"/>
</dbReference>
<reference evidence="3" key="1">
    <citation type="submission" date="2021-03" db="EMBL/GenBank/DDBJ databases">
        <authorList>
            <person name="Tagirdzhanova G."/>
        </authorList>
    </citation>
    <scope>NUCLEOTIDE SEQUENCE</scope>
</reference>
<comment type="similarity">
    <text evidence="1">Belongs to the peptidase S12 family.</text>
</comment>
<evidence type="ECO:0000313" key="4">
    <source>
        <dbReference type="Proteomes" id="UP000664169"/>
    </source>
</evidence>
<name>A0A8H3EDC9_9LECA</name>
<accession>A0A8H3EDC9</accession>
<dbReference type="Pfam" id="PF00144">
    <property type="entry name" value="Beta-lactamase"/>
    <property type="match status" value="1"/>
</dbReference>
<feature type="domain" description="Beta-lactamase-related" evidence="2">
    <location>
        <begin position="18"/>
        <end position="342"/>
    </location>
</feature>
<dbReference type="InterPro" id="IPR001466">
    <property type="entry name" value="Beta-lactam-related"/>
</dbReference>
<sequence>MGQDTKTPPSPFNENFNELTNKLLKDFHVPGISVAVVDGDDVFSKGYGFADLPSTPATPETLYYIGSITKNIFATTLTKYSQETKNQITLQTKLADLIRDDFVIRDTWACNHISFEDVFCHRTGMTRHNLLFGGPGDTVKNVTRALRYLPLSTEARQQFDYCNTMYAAATHAMEAKTGEPLSKKMKELIFEPLGMHDTFTSRKAALEDGHDKVRLYDGFEWYGKHDANGEGRFVNAEHIDLAPCGGAGFVISNVLDMAKYTKAWLGHDDLLSKEIRDEVSRPRISTTKNAYNEEYAQYALGLYRRTYNGVEIIGHSGGLTGYTSLFNTVPSLNFGFVVLGNSITATVVAEILFHHLLNERLHLSEEKRFDFVGQNLIEKTYKRQTLDEATKEKYPSLPEKNAPLALPIAEYAGSFHHPAYRTFTFEVKPGTEFSHGKQYLEAIVTDRAWPFVLRLFHVSGDYWLGYQLNGSMEHEGQTVGWIRAVSKQAIEGTVREWGIEMEPDLQRKNWTDKLIWFART</sequence>
<dbReference type="PANTHER" id="PTHR46825">
    <property type="entry name" value="D-ALANYL-D-ALANINE-CARBOXYPEPTIDASE/ENDOPEPTIDASE AMPH"/>
    <property type="match status" value="1"/>
</dbReference>
<proteinExistence type="inferred from homology"/>
<evidence type="ECO:0000256" key="1">
    <source>
        <dbReference type="ARBA" id="ARBA00038215"/>
    </source>
</evidence>
<dbReference type="InterPro" id="IPR012338">
    <property type="entry name" value="Beta-lactam/transpept-like"/>
</dbReference>
<protein>
    <recommendedName>
        <fullName evidence="2">Beta-lactamase-related domain-containing protein</fullName>
    </recommendedName>
</protein>
<keyword evidence="4" id="KW-1185">Reference proteome</keyword>
<evidence type="ECO:0000259" key="2">
    <source>
        <dbReference type="Pfam" id="PF00144"/>
    </source>
</evidence>
<dbReference type="AlphaFoldDB" id="A0A8H3EDC9"/>
<dbReference type="InterPro" id="IPR050491">
    <property type="entry name" value="AmpC-like"/>
</dbReference>
<dbReference type="EMBL" id="CAJPDQ010000002">
    <property type="protein sequence ID" value="CAF9904756.1"/>
    <property type="molecule type" value="Genomic_DNA"/>
</dbReference>
<dbReference type="PANTHER" id="PTHR46825:SF15">
    <property type="entry name" value="BETA-LACTAMASE-RELATED DOMAIN-CONTAINING PROTEIN"/>
    <property type="match status" value="1"/>
</dbReference>
<organism evidence="3 4">
    <name type="scientific">Gomphillus americanus</name>
    <dbReference type="NCBI Taxonomy" id="1940652"/>
    <lineage>
        <taxon>Eukaryota</taxon>
        <taxon>Fungi</taxon>
        <taxon>Dikarya</taxon>
        <taxon>Ascomycota</taxon>
        <taxon>Pezizomycotina</taxon>
        <taxon>Lecanoromycetes</taxon>
        <taxon>OSLEUM clade</taxon>
        <taxon>Ostropomycetidae</taxon>
        <taxon>Ostropales</taxon>
        <taxon>Graphidaceae</taxon>
        <taxon>Gomphilloideae</taxon>
        <taxon>Gomphillus</taxon>
    </lineage>
</organism>
<comment type="caution">
    <text evidence="3">The sequence shown here is derived from an EMBL/GenBank/DDBJ whole genome shotgun (WGS) entry which is preliminary data.</text>
</comment>
<dbReference type="OrthoDB" id="552049at2759"/>
<dbReference type="Gene3D" id="3.40.710.10">
    <property type="entry name" value="DD-peptidase/beta-lactamase superfamily"/>
    <property type="match status" value="1"/>
</dbReference>
<dbReference type="Proteomes" id="UP000664169">
    <property type="component" value="Unassembled WGS sequence"/>
</dbReference>
<gene>
    <name evidence="3" type="ORF">GOMPHAMPRED_002938</name>
</gene>
<evidence type="ECO:0000313" key="3">
    <source>
        <dbReference type="EMBL" id="CAF9904756.1"/>
    </source>
</evidence>